<dbReference type="GO" id="GO:0043138">
    <property type="term" value="F:3'-5' DNA helicase activity"/>
    <property type="evidence" value="ECO:0007669"/>
    <property type="project" value="InterPro"/>
</dbReference>
<dbReference type="InterPro" id="IPR018982">
    <property type="entry name" value="RQC_domain"/>
</dbReference>
<dbReference type="GO" id="GO:0003677">
    <property type="term" value="F:DNA binding"/>
    <property type="evidence" value="ECO:0007669"/>
    <property type="project" value="UniProtKB-KW"/>
</dbReference>
<evidence type="ECO:0000313" key="3">
    <source>
        <dbReference type="Proteomes" id="UP001178288"/>
    </source>
</evidence>
<keyword evidence="2" id="KW-0238">DNA-binding</keyword>
<protein>
    <submittedName>
        <fullName evidence="2">RQC-minor-1 family DNA-binding protein</fullName>
    </submittedName>
</protein>
<dbReference type="AlphaFoldDB" id="A0AA95S6Q8"/>
<dbReference type="GO" id="GO:0006260">
    <property type="term" value="P:DNA replication"/>
    <property type="evidence" value="ECO:0007669"/>
    <property type="project" value="InterPro"/>
</dbReference>
<sequence>MGKKVNRVPYELNANGIKSLPMDEIKMILRGAEDLIMSGGRAMLAKILAGSKEKKLLELELNYSPVYGALKDITQKEILAKIDWIILHHYLAIEYEYRLPLLVYTDKGWEIERETYANELLDKLIFAAKNGQYEFVESLKDRNRGMILLLLDKIADSSNKELITILKAWQGTEYKKVRTRIQEVIDGLEKIEDTPSLTRNQEVISFSANKKWLSLPEEIRIKLERNVWCGSCRDVVKIENYVVKESSNGILLQGKCHKCGNEVVRVID</sequence>
<dbReference type="NCBIfam" id="NF041107">
    <property type="entry name" value="RQC_minor_1"/>
    <property type="match status" value="1"/>
</dbReference>
<dbReference type="SUPFAM" id="SSF46785">
    <property type="entry name" value="Winged helix' DNA-binding domain"/>
    <property type="match status" value="1"/>
</dbReference>
<dbReference type="InterPro" id="IPR036390">
    <property type="entry name" value="WH_DNA-bd_sf"/>
</dbReference>
<dbReference type="EMBL" id="CP126114">
    <property type="protein sequence ID" value="WHY83940.1"/>
    <property type="molecule type" value="Genomic_DNA"/>
</dbReference>
<organism evidence="2 3">
    <name type="scientific">Neobacillus novalis</name>
    <dbReference type="NCBI Taxonomy" id="220687"/>
    <lineage>
        <taxon>Bacteria</taxon>
        <taxon>Bacillati</taxon>
        <taxon>Bacillota</taxon>
        <taxon>Bacilli</taxon>
        <taxon>Bacillales</taxon>
        <taxon>Bacillaceae</taxon>
        <taxon>Neobacillus</taxon>
    </lineage>
</organism>
<feature type="domain" description="RQC" evidence="1">
    <location>
        <begin position="23"/>
        <end position="124"/>
    </location>
</feature>
<dbReference type="RefSeq" id="WP_066087870.1">
    <property type="nucleotide sequence ID" value="NZ_CP126114.1"/>
</dbReference>
<dbReference type="GO" id="GO:0006281">
    <property type="term" value="P:DNA repair"/>
    <property type="evidence" value="ECO:0007669"/>
    <property type="project" value="InterPro"/>
</dbReference>
<evidence type="ECO:0000259" key="1">
    <source>
        <dbReference type="SMART" id="SM00956"/>
    </source>
</evidence>
<dbReference type="KEGG" id="nnv:QNH39_14720"/>
<dbReference type="Proteomes" id="UP001178288">
    <property type="component" value="Chromosome"/>
</dbReference>
<evidence type="ECO:0000313" key="2">
    <source>
        <dbReference type="EMBL" id="WHY83940.1"/>
    </source>
</evidence>
<dbReference type="Gene3D" id="1.10.10.10">
    <property type="entry name" value="Winged helix-like DNA-binding domain superfamily/Winged helix DNA-binding domain"/>
    <property type="match status" value="1"/>
</dbReference>
<dbReference type="SMART" id="SM00956">
    <property type="entry name" value="RQC"/>
    <property type="match status" value="1"/>
</dbReference>
<proteinExistence type="predicted"/>
<gene>
    <name evidence="2" type="ORF">QNH39_14720</name>
</gene>
<keyword evidence="3" id="KW-1185">Reference proteome</keyword>
<dbReference type="Pfam" id="PF09382">
    <property type="entry name" value="RQC"/>
    <property type="match status" value="1"/>
</dbReference>
<name>A0AA95S6Q8_9BACI</name>
<dbReference type="InterPro" id="IPR036388">
    <property type="entry name" value="WH-like_DNA-bd_sf"/>
</dbReference>
<accession>A0AA95S6Q8</accession>
<reference evidence="2" key="1">
    <citation type="submission" date="2023-05" db="EMBL/GenBank/DDBJ databases">
        <title>Comparative genomics of Bacillaceae isolates and their secondary metabolite potential.</title>
        <authorList>
            <person name="Song L."/>
            <person name="Nielsen L.J."/>
            <person name="Mohite O."/>
            <person name="Xu X."/>
            <person name="Weber T."/>
            <person name="Kovacs A.T."/>
        </authorList>
    </citation>
    <scope>NUCLEOTIDE SEQUENCE</scope>
    <source>
        <strain evidence="2">XLM17</strain>
    </source>
</reference>